<comment type="caution">
    <text evidence="1">The sequence shown here is derived from an EMBL/GenBank/DDBJ whole genome shotgun (WGS) entry which is preliminary data.</text>
</comment>
<accession>A0A918IRZ2</accession>
<sequence length="57" mass="6253">MIKGVTLFLIVMVVMAIFFRHRVTDRLVGPGRCPKCGRHRIGKAPCPCGGTGRKDKA</sequence>
<reference evidence="1" key="1">
    <citation type="journal article" date="2014" name="Int. J. Syst. Evol. Microbiol.">
        <title>Complete genome sequence of Corynebacterium casei LMG S-19264T (=DSM 44701T), isolated from a smear-ripened cheese.</title>
        <authorList>
            <consortium name="US DOE Joint Genome Institute (JGI-PGF)"/>
            <person name="Walter F."/>
            <person name="Albersmeier A."/>
            <person name="Kalinowski J."/>
            <person name="Ruckert C."/>
        </authorList>
    </citation>
    <scope>NUCLEOTIDE SEQUENCE</scope>
    <source>
        <strain evidence="1">KCTC 23714</strain>
    </source>
</reference>
<name>A0A918IRZ2_9RHOB</name>
<keyword evidence="2" id="KW-1185">Reference proteome</keyword>
<proteinExistence type="predicted"/>
<dbReference type="EMBL" id="BMYQ01000004">
    <property type="protein sequence ID" value="GGW29347.1"/>
    <property type="molecule type" value="Genomic_DNA"/>
</dbReference>
<protein>
    <submittedName>
        <fullName evidence="1">Uncharacterized protein</fullName>
    </submittedName>
</protein>
<gene>
    <name evidence="1" type="ORF">GCM10011452_17370</name>
</gene>
<reference evidence="1" key="2">
    <citation type="submission" date="2020-09" db="EMBL/GenBank/DDBJ databases">
        <authorList>
            <person name="Sun Q."/>
            <person name="Kim S."/>
        </authorList>
    </citation>
    <scope>NUCLEOTIDE SEQUENCE</scope>
    <source>
        <strain evidence="1">KCTC 23714</strain>
    </source>
</reference>
<dbReference type="Proteomes" id="UP000628984">
    <property type="component" value="Unassembled WGS sequence"/>
</dbReference>
<evidence type="ECO:0000313" key="1">
    <source>
        <dbReference type="EMBL" id="GGW29347.1"/>
    </source>
</evidence>
<organism evidence="1 2">
    <name type="scientific">Gemmobacter lanyuensis</name>
    <dbReference type="NCBI Taxonomy" id="1054497"/>
    <lineage>
        <taxon>Bacteria</taxon>
        <taxon>Pseudomonadati</taxon>
        <taxon>Pseudomonadota</taxon>
        <taxon>Alphaproteobacteria</taxon>
        <taxon>Rhodobacterales</taxon>
        <taxon>Paracoccaceae</taxon>
        <taxon>Gemmobacter</taxon>
    </lineage>
</organism>
<dbReference type="AlphaFoldDB" id="A0A918IRZ2"/>
<evidence type="ECO:0000313" key="2">
    <source>
        <dbReference type="Proteomes" id="UP000628984"/>
    </source>
</evidence>